<dbReference type="SUPFAM" id="SSF49764">
    <property type="entry name" value="HSP20-like chaperones"/>
    <property type="match status" value="1"/>
</dbReference>
<dbReference type="PROSITE" id="PS01031">
    <property type="entry name" value="SHSP"/>
    <property type="match status" value="1"/>
</dbReference>
<comment type="similarity">
    <text evidence="1 2">Belongs to the small heat shock protein (HSP20) family.</text>
</comment>
<evidence type="ECO:0000259" key="4">
    <source>
        <dbReference type="PROSITE" id="PS01031"/>
    </source>
</evidence>
<name>A0A6N7VQS1_9FIRM</name>
<dbReference type="AlphaFoldDB" id="A0A6N7VQS1"/>
<dbReference type="Proteomes" id="UP000441925">
    <property type="component" value="Unassembled WGS sequence"/>
</dbReference>
<dbReference type="EMBL" id="VULQ01000002">
    <property type="protein sequence ID" value="MSS77252.1"/>
    <property type="molecule type" value="Genomic_DNA"/>
</dbReference>
<dbReference type="InterPro" id="IPR002068">
    <property type="entry name" value="A-crystallin/Hsp20_dom"/>
</dbReference>
<evidence type="ECO:0000313" key="6">
    <source>
        <dbReference type="Proteomes" id="UP000441925"/>
    </source>
</evidence>
<evidence type="ECO:0000256" key="3">
    <source>
        <dbReference type="SAM" id="MobiDB-lite"/>
    </source>
</evidence>
<comment type="caution">
    <text evidence="5">The sequence shown here is derived from an EMBL/GenBank/DDBJ whole genome shotgun (WGS) entry which is preliminary data.</text>
</comment>
<gene>
    <name evidence="5" type="ORF">FYJ26_02260</name>
</gene>
<feature type="region of interest" description="Disordered" evidence="3">
    <location>
        <begin position="78"/>
        <end position="102"/>
    </location>
</feature>
<dbReference type="InterPro" id="IPR008978">
    <property type="entry name" value="HSP20-like_chaperone"/>
</dbReference>
<feature type="domain" description="SHSP" evidence="4">
    <location>
        <begin position="35"/>
        <end position="147"/>
    </location>
</feature>
<dbReference type="RefSeq" id="WP_154539209.1">
    <property type="nucleotide sequence ID" value="NZ_VULQ01000002.1"/>
</dbReference>
<sequence>MANLKKYDYGFLDNNFNDFYNMIDSFFNGNDRRSSLVNNTTFKVDIKEDDESYKVIAEMPGFTKDDINIEIDDDRLTLSAEKTEEKDDSNNEEKYIHRERRSSKMTRTMHFENIDSENIEANLSDGLLEIKLPKLNKDKSKKTIEIK</sequence>
<evidence type="ECO:0000256" key="1">
    <source>
        <dbReference type="PROSITE-ProRule" id="PRU00285"/>
    </source>
</evidence>
<proteinExistence type="inferred from homology"/>
<accession>A0A6N7VQS1</accession>
<evidence type="ECO:0000313" key="5">
    <source>
        <dbReference type="EMBL" id="MSS77252.1"/>
    </source>
</evidence>
<dbReference type="PANTHER" id="PTHR11527">
    <property type="entry name" value="HEAT-SHOCK PROTEIN 20 FAMILY MEMBER"/>
    <property type="match status" value="1"/>
</dbReference>
<dbReference type="Pfam" id="PF00011">
    <property type="entry name" value="HSP20"/>
    <property type="match status" value="1"/>
</dbReference>
<feature type="compositionally biased region" description="Basic and acidic residues" evidence="3">
    <location>
        <begin position="81"/>
        <end position="96"/>
    </location>
</feature>
<dbReference type="Gene3D" id="2.60.40.790">
    <property type="match status" value="1"/>
</dbReference>
<organism evidence="5 6">
    <name type="scientific">Anaerococcus porci</name>
    <dbReference type="NCBI Taxonomy" id="2652269"/>
    <lineage>
        <taxon>Bacteria</taxon>
        <taxon>Bacillati</taxon>
        <taxon>Bacillota</taxon>
        <taxon>Tissierellia</taxon>
        <taxon>Tissierellales</taxon>
        <taxon>Peptoniphilaceae</taxon>
        <taxon>Anaerococcus</taxon>
    </lineage>
</organism>
<evidence type="ECO:0000256" key="2">
    <source>
        <dbReference type="RuleBase" id="RU003616"/>
    </source>
</evidence>
<dbReference type="InterPro" id="IPR031107">
    <property type="entry name" value="Small_HSP"/>
</dbReference>
<keyword evidence="6" id="KW-1185">Reference proteome</keyword>
<reference evidence="5 6" key="1">
    <citation type="submission" date="2019-08" db="EMBL/GenBank/DDBJ databases">
        <title>In-depth cultivation of the pig gut microbiome towards novel bacterial diversity and tailored functional studies.</title>
        <authorList>
            <person name="Wylensek D."/>
            <person name="Hitch T.C.A."/>
            <person name="Clavel T."/>
        </authorList>
    </citation>
    <scope>NUCLEOTIDE SEQUENCE [LARGE SCALE GENOMIC DNA]</scope>
    <source>
        <strain evidence="5 6">WCA-380-WT-2B</strain>
    </source>
</reference>
<protein>
    <submittedName>
        <fullName evidence="5">Hsp20 family protein</fullName>
    </submittedName>
</protein>